<gene>
    <name evidence="3" type="ORF">ACG02S_06780</name>
</gene>
<dbReference type="PANTHER" id="PTHR46623">
    <property type="entry name" value="CARBOXYMETHYLENEBUTENOLIDASE-RELATED"/>
    <property type="match status" value="1"/>
</dbReference>
<dbReference type="Gene3D" id="3.40.50.1820">
    <property type="entry name" value="alpha/beta hydrolase"/>
    <property type="match status" value="1"/>
</dbReference>
<dbReference type="Proteomes" id="UP001606300">
    <property type="component" value="Unassembled WGS sequence"/>
</dbReference>
<name>A0ABW7EJH2_9BURK</name>
<feature type="domain" description="YqhI" evidence="2">
    <location>
        <begin position="5"/>
        <end position="34"/>
    </location>
</feature>
<organism evidence="3 4">
    <name type="scientific">Pelomonas dachongensis</name>
    <dbReference type="NCBI Taxonomy" id="3299029"/>
    <lineage>
        <taxon>Bacteria</taxon>
        <taxon>Pseudomonadati</taxon>
        <taxon>Pseudomonadota</taxon>
        <taxon>Betaproteobacteria</taxon>
        <taxon>Burkholderiales</taxon>
        <taxon>Sphaerotilaceae</taxon>
        <taxon>Roseateles</taxon>
    </lineage>
</organism>
<evidence type="ECO:0000259" key="2">
    <source>
        <dbReference type="Pfam" id="PF23678"/>
    </source>
</evidence>
<dbReference type="InterPro" id="IPR002925">
    <property type="entry name" value="Dienelactn_hydro"/>
</dbReference>
<proteinExistence type="predicted"/>
<comment type="caution">
    <text evidence="3">The sequence shown here is derived from an EMBL/GenBank/DDBJ whole genome shotgun (WGS) entry which is preliminary data.</text>
</comment>
<dbReference type="GO" id="GO:0016787">
    <property type="term" value="F:hydrolase activity"/>
    <property type="evidence" value="ECO:0007669"/>
    <property type="project" value="UniProtKB-KW"/>
</dbReference>
<dbReference type="RefSeq" id="WP_394469680.1">
    <property type="nucleotide sequence ID" value="NZ_JBIGHY010000002.1"/>
</dbReference>
<keyword evidence="3" id="KW-0378">Hydrolase</keyword>
<dbReference type="SUPFAM" id="SSF53474">
    <property type="entry name" value="alpha/beta-Hydrolases"/>
    <property type="match status" value="1"/>
</dbReference>
<accession>A0ABW7EJH2</accession>
<sequence length="293" mass="31041">MTNPTDIPEQAWPLFDRYVHGDLSRRGFLDQAARFAGGPAGAAALLAALSPNFAAAQQVKPDDARLATRRHAFPSPDGNGQVQGYMVKPFNATGKLPAVLVVHENRGLNPHIEDIARRVALAGYLAYAPDALTPLGGYPGNEDDARALFAKLDPAKARADIVAAARGLLTLADANGKLGVVGFCWGGALSSHVATQVPELAVAVPFYGGAPAAEDVTRIKAHLQLHYAANDERVNASWPAYEAALKAAGVRYEMFSYAGTQHGFNNDTTPRYDPAAAQLAWERTLAAFKSALG</sequence>
<dbReference type="Pfam" id="PF01738">
    <property type="entry name" value="DLH"/>
    <property type="match status" value="1"/>
</dbReference>
<evidence type="ECO:0000313" key="4">
    <source>
        <dbReference type="Proteomes" id="UP001606300"/>
    </source>
</evidence>
<dbReference type="InterPro" id="IPR029058">
    <property type="entry name" value="AB_hydrolase_fold"/>
</dbReference>
<dbReference type="InterPro" id="IPR051049">
    <property type="entry name" value="Dienelactone_hydrolase-like"/>
</dbReference>
<dbReference type="InterPro" id="IPR057802">
    <property type="entry name" value="YqhI_dom"/>
</dbReference>
<reference evidence="3 4" key="1">
    <citation type="submission" date="2024-09" db="EMBL/GenBank/DDBJ databases">
        <title>Novel species of the genus Pelomonas and Roseateles isolated from streams.</title>
        <authorList>
            <person name="Lu H."/>
        </authorList>
    </citation>
    <scope>NUCLEOTIDE SEQUENCE [LARGE SCALE GENOMIC DNA]</scope>
    <source>
        <strain evidence="3 4">DC23W</strain>
    </source>
</reference>
<feature type="domain" description="Dienelactone hydrolase" evidence="1">
    <location>
        <begin position="83"/>
        <end position="291"/>
    </location>
</feature>
<dbReference type="PANTHER" id="PTHR46623:SF6">
    <property type="entry name" value="ALPHA_BETA-HYDROLASES SUPERFAMILY PROTEIN"/>
    <property type="match status" value="1"/>
</dbReference>
<keyword evidence="4" id="KW-1185">Reference proteome</keyword>
<protein>
    <submittedName>
        <fullName evidence="3">Dienelactone hydrolase family protein</fullName>
    </submittedName>
</protein>
<evidence type="ECO:0000259" key="1">
    <source>
        <dbReference type="Pfam" id="PF01738"/>
    </source>
</evidence>
<dbReference type="PROSITE" id="PS51318">
    <property type="entry name" value="TAT"/>
    <property type="match status" value="1"/>
</dbReference>
<dbReference type="EMBL" id="JBIGHY010000002">
    <property type="protein sequence ID" value="MFG6413601.1"/>
    <property type="molecule type" value="Genomic_DNA"/>
</dbReference>
<evidence type="ECO:0000313" key="3">
    <source>
        <dbReference type="EMBL" id="MFG6413601.1"/>
    </source>
</evidence>
<dbReference type="Pfam" id="PF23678">
    <property type="entry name" value="YqhI"/>
    <property type="match status" value="1"/>
</dbReference>
<dbReference type="InterPro" id="IPR006311">
    <property type="entry name" value="TAT_signal"/>
</dbReference>